<dbReference type="InterPro" id="IPR017850">
    <property type="entry name" value="Alkaline_phosphatase_core_sf"/>
</dbReference>
<feature type="transmembrane region" description="Helical" evidence="10">
    <location>
        <begin position="645"/>
        <end position="662"/>
    </location>
</feature>
<feature type="transmembrane region" description="Helical" evidence="10">
    <location>
        <begin position="380"/>
        <end position="401"/>
    </location>
</feature>
<dbReference type="InterPro" id="IPR000917">
    <property type="entry name" value="Sulfatase_N"/>
</dbReference>
<dbReference type="CDD" id="cd17389">
    <property type="entry name" value="MFS_MFSD10"/>
    <property type="match status" value="1"/>
</dbReference>
<dbReference type="Gene3D" id="1.20.1250.20">
    <property type="entry name" value="MFS general substrate transporter like domains"/>
    <property type="match status" value="1"/>
</dbReference>
<dbReference type="PROSITE" id="PS00216">
    <property type="entry name" value="SUGAR_TRANSPORT_1"/>
    <property type="match status" value="1"/>
</dbReference>
<reference evidence="12 13" key="1">
    <citation type="journal article" date="2018" name="Nat. Ecol. Evol.">
        <title>Genomic signatures of mitonuclear coevolution across populations of Tigriopus californicus.</title>
        <authorList>
            <person name="Barreto F.S."/>
            <person name="Watson E.T."/>
            <person name="Lima T.G."/>
            <person name="Willett C.S."/>
            <person name="Edmands S."/>
            <person name="Li W."/>
            <person name="Burton R.S."/>
        </authorList>
    </citation>
    <scope>NUCLEOTIDE SEQUENCE [LARGE SCALE GENOMIC DNA]</scope>
    <source>
        <strain evidence="12 13">San Diego</strain>
    </source>
</reference>
<dbReference type="GO" id="GO:0016020">
    <property type="term" value="C:membrane"/>
    <property type="evidence" value="ECO:0007669"/>
    <property type="project" value="UniProtKB-SubCell"/>
</dbReference>
<dbReference type="STRING" id="6832.A0A553P3Z4"/>
<dbReference type="Proteomes" id="UP000318571">
    <property type="component" value="Chromosome 7"/>
</dbReference>
<dbReference type="InterPro" id="IPR024607">
    <property type="entry name" value="Sulfatase_CS"/>
</dbReference>
<dbReference type="SUPFAM" id="SSF53649">
    <property type="entry name" value="Alkaline phosphatase-like"/>
    <property type="match status" value="1"/>
</dbReference>
<dbReference type="FunFam" id="1.20.1250.20:FF:000223">
    <property type="entry name" value="Major facilitator superfamily domain-containing protein"/>
    <property type="match status" value="1"/>
</dbReference>
<dbReference type="Gene3D" id="3.40.720.10">
    <property type="entry name" value="Alkaline Phosphatase, subunit A"/>
    <property type="match status" value="1"/>
</dbReference>
<dbReference type="AlphaFoldDB" id="A0A553P3Z4"/>
<evidence type="ECO:0000256" key="3">
    <source>
        <dbReference type="ARBA" id="ARBA00008779"/>
    </source>
</evidence>
<dbReference type="GO" id="GO:0022857">
    <property type="term" value="F:transmembrane transporter activity"/>
    <property type="evidence" value="ECO:0007669"/>
    <property type="project" value="InterPro"/>
</dbReference>
<evidence type="ECO:0000256" key="4">
    <source>
        <dbReference type="ARBA" id="ARBA00022692"/>
    </source>
</evidence>
<proteinExistence type="inferred from homology"/>
<evidence type="ECO:0000259" key="11">
    <source>
        <dbReference type="PROSITE" id="PS50850"/>
    </source>
</evidence>
<dbReference type="Pfam" id="PF14707">
    <property type="entry name" value="Sulfatase_C"/>
    <property type="match status" value="1"/>
</dbReference>
<keyword evidence="7" id="KW-0106">Calcium</keyword>
<dbReference type="InterPro" id="IPR050738">
    <property type="entry name" value="Sulfatase"/>
</dbReference>
<keyword evidence="8 10" id="KW-1133">Transmembrane helix</keyword>
<evidence type="ECO:0000256" key="2">
    <source>
        <dbReference type="ARBA" id="ARBA00004141"/>
    </source>
</evidence>
<dbReference type="Pfam" id="PF07690">
    <property type="entry name" value="MFS_1"/>
    <property type="match status" value="1"/>
</dbReference>
<dbReference type="EMBL" id="VCGU01000008">
    <property type="protein sequence ID" value="TRY72415.1"/>
    <property type="molecule type" value="Genomic_DNA"/>
</dbReference>
<dbReference type="GO" id="GO:0046872">
    <property type="term" value="F:metal ion binding"/>
    <property type="evidence" value="ECO:0007669"/>
    <property type="project" value="UniProtKB-KW"/>
</dbReference>
<feature type="transmembrane region" description="Helical" evidence="10">
    <location>
        <begin position="353"/>
        <end position="374"/>
    </location>
</feature>
<keyword evidence="5" id="KW-0479">Metal-binding</keyword>
<dbReference type="InterPro" id="IPR011701">
    <property type="entry name" value="MFS"/>
</dbReference>
<dbReference type="InterPro" id="IPR005829">
    <property type="entry name" value="Sugar_transporter_CS"/>
</dbReference>
<feature type="transmembrane region" description="Helical" evidence="10">
    <location>
        <begin position="34"/>
        <end position="55"/>
    </location>
</feature>
<feature type="transmembrane region" description="Helical" evidence="10">
    <location>
        <begin position="185"/>
        <end position="210"/>
    </location>
</feature>
<evidence type="ECO:0000256" key="6">
    <source>
        <dbReference type="ARBA" id="ARBA00022801"/>
    </source>
</evidence>
<feature type="transmembrane region" description="Helical" evidence="10">
    <location>
        <begin position="413"/>
        <end position="435"/>
    </location>
</feature>
<evidence type="ECO:0000256" key="7">
    <source>
        <dbReference type="ARBA" id="ARBA00022837"/>
    </source>
</evidence>
<dbReference type="GO" id="GO:0004065">
    <property type="term" value="F:arylsulfatase activity"/>
    <property type="evidence" value="ECO:0007669"/>
    <property type="project" value="TreeGrafter"/>
</dbReference>
<dbReference type="InterPro" id="IPR020846">
    <property type="entry name" value="MFS_dom"/>
</dbReference>
<evidence type="ECO:0000256" key="5">
    <source>
        <dbReference type="ARBA" id="ARBA00022723"/>
    </source>
</evidence>
<comment type="cofactor">
    <cofactor evidence="1">
        <name>Ca(2+)</name>
        <dbReference type="ChEBI" id="CHEBI:29108"/>
    </cofactor>
</comment>
<keyword evidence="13" id="KW-1185">Reference proteome</keyword>
<dbReference type="InterPro" id="IPR036259">
    <property type="entry name" value="MFS_trans_sf"/>
</dbReference>
<comment type="subcellular location">
    <subcellularLocation>
        <location evidence="2">Membrane</location>
        <topology evidence="2">Multi-pass membrane protein</topology>
    </subcellularLocation>
</comment>
<evidence type="ECO:0000256" key="10">
    <source>
        <dbReference type="SAM" id="Phobius"/>
    </source>
</evidence>
<dbReference type="PROSITE" id="PS50850">
    <property type="entry name" value="MFS"/>
    <property type="match status" value="1"/>
</dbReference>
<comment type="similarity">
    <text evidence="3">Belongs to the sulfatase family.</text>
</comment>
<name>A0A553P3Z4_TIGCA</name>
<comment type="caution">
    <text evidence="12">The sequence shown here is derived from an EMBL/GenBank/DDBJ whole genome shotgun (WGS) entry which is preliminary data.</text>
</comment>
<dbReference type="PANTHER" id="PTHR42693:SF49">
    <property type="entry name" value="SULFATASE N-TERMINAL DOMAIN-CONTAINING PROTEIN"/>
    <property type="match status" value="1"/>
</dbReference>
<protein>
    <recommendedName>
        <fullName evidence="11">Major facilitator superfamily (MFS) profile domain-containing protein</fullName>
    </recommendedName>
</protein>
<dbReference type="Pfam" id="PF00884">
    <property type="entry name" value="Sulfatase"/>
    <property type="match status" value="1"/>
</dbReference>
<evidence type="ECO:0000256" key="1">
    <source>
        <dbReference type="ARBA" id="ARBA00001913"/>
    </source>
</evidence>
<keyword evidence="6" id="KW-0378">Hydrolase</keyword>
<sequence>MTVLRSGTVLDDPEGTIYPEGGDKAKDKGTSRMTIVIFVGLLIDLLAFTLILPLFPALLDFYRRNDKDGLYPFLERQVQFFQRLLGAPEQFNTVLFGGFIGSLFSLLQFLASPIIGGMSDLYGRRPLLLISTAGIALSYGIWAMAGSFSIFVLARIIGGLSKGNVSLATAIVTDESTPKTRGRGMALIGIAFSVGFILGPIIGAFFSIWAKERTGAWYVYPALCALTLSVFDLIFLYVKFEETLPEKQRLKNFNQAIAQAFMYINPLSLFKFASLKNLPKKEHESLQTLGLVYFLYLFLYSGLEFTLTFLTHIRFKFNSMDQGKMFLFIGLLMAVIQGGYVRRIPQGKEKQMVLYGLLLIIPSFAIVGFAYNIFTLYVGLALYALSTSVCVPCMTTLVSSYGDANQKGIVMGVYRSLGALGRALGPMVSCTLYWLVGPEICYCVGGLALIDMRSILGGILICLSEFLVAQTSKDITRPNILVLLADDLGIGDVGCFGNSSISTPNIDRLCNEGLKLTHHMSASAVCTPSRASFLTGRYPLRTGEMSLFEILVSWSKRLLKATSSGKWHLGWDEDWRGDQNHGPLGHGFQYFFGLPFTLVDGMELNTPFLTYSGWRQAGNPLHDRMMAAFLAFVVVLAVYNKEFGYTMMVFIIVFFMIGWFFLEHFQFHTDTWQVLNSLEVQLSWGRSFYMEKLLNSVVMEDRKVYEQPIDLPKLVDQLSNKTLDYLDKVHKSEDPFAIYFAFPNVHTPMVPNKRFRGKSRFGPYGDSILEMDAAIGKILDKLDEMDVADNTLVYFTSDHGSHIDIGTKGGSNGIYPDGRAFKAYFHQPRLNSQGHCGEICPCFGPDVLNLTQPLIYDKNVDPSEQNPLPEDNEIYQTLLPLVLEEKDKANSEWNPPSQLSSIWSTMPRPWFQPCARFPLCRT</sequence>
<evidence type="ECO:0000313" key="12">
    <source>
        <dbReference type="EMBL" id="TRY72415.1"/>
    </source>
</evidence>
<keyword evidence="4 10" id="KW-0812">Transmembrane</keyword>
<organism evidence="12 13">
    <name type="scientific">Tigriopus californicus</name>
    <name type="common">Marine copepod</name>
    <dbReference type="NCBI Taxonomy" id="6832"/>
    <lineage>
        <taxon>Eukaryota</taxon>
        <taxon>Metazoa</taxon>
        <taxon>Ecdysozoa</taxon>
        <taxon>Arthropoda</taxon>
        <taxon>Crustacea</taxon>
        <taxon>Multicrustacea</taxon>
        <taxon>Hexanauplia</taxon>
        <taxon>Copepoda</taxon>
        <taxon>Harpacticoida</taxon>
        <taxon>Harpacticidae</taxon>
        <taxon>Tigriopus</taxon>
    </lineage>
</organism>
<evidence type="ECO:0000256" key="9">
    <source>
        <dbReference type="ARBA" id="ARBA00023136"/>
    </source>
</evidence>
<evidence type="ECO:0000313" key="13">
    <source>
        <dbReference type="Proteomes" id="UP000318571"/>
    </source>
</evidence>
<feature type="transmembrane region" description="Helical" evidence="10">
    <location>
        <begin position="217"/>
        <end position="240"/>
    </location>
</feature>
<accession>A0A553P3Z4</accession>
<feature type="transmembrane region" description="Helical" evidence="10">
    <location>
        <begin position="291"/>
        <end position="313"/>
    </location>
</feature>
<feature type="transmembrane region" description="Helical" evidence="10">
    <location>
        <begin position="447"/>
        <end position="468"/>
    </location>
</feature>
<feature type="transmembrane region" description="Helical" evidence="10">
    <location>
        <begin position="325"/>
        <end position="341"/>
    </location>
</feature>
<feature type="transmembrane region" description="Helical" evidence="10">
    <location>
        <begin position="252"/>
        <end position="270"/>
    </location>
</feature>
<keyword evidence="9 10" id="KW-0472">Membrane</keyword>
<feature type="transmembrane region" description="Helical" evidence="10">
    <location>
        <begin position="127"/>
        <end position="157"/>
    </location>
</feature>
<feature type="transmembrane region" description="Helical" evidence="10">
    <location>
        <begin position="94"/>
        <end position="115"/>
    </location>
</feature>
<dbReference type="SUPFAM" id="SSF103473">
    <property type="entry name" value="MFS general substrate transporter"/>
    <property type="match status" value="1"/>
</dbReference>
<dbReference type="PANTHER" id="PTHR42693">
    <property type="entry name" value="ARYLSULFATASE FAMILY MEMBER"/>
    <property type="match status" value="1"/>
</dbReference>
<dbReference type="PROSITE" id="PS00523">
    <property type="entry name" value="SULFATASE_1"/>
    <property type="match status" value="1"/>
</dbReference>
<evidence type="ECO:0000256" key="8">
    <source>
        <dbReference type="ARBA" id="ARBA00022989"/>
    </source>
</evidence>
<gene>
    <name evidence="12" type="ORF">TCAL_09546</name>
</gene>
<feature type="domain" description="Major facilitator superfamily (MFS) profile" evidence="11">
    <location>
        <begin position="33"/>
        <end position="472"/>
    </location>
</feature>